<dbReference type="Pfam" id="PF05071">
    <property type="entry name" value="NDUFA12"/>
    <property type="match status" value="1"/>
</dbReference>
<dbReference type="PANTHER" id="PTHR32470">
    <property type="entry name" value="ADH DEHYDROGENASE [UBIQUINONE] 1 ALPHA SUBCOMPLEX ASSEMBLY FACTOR 2"/>
    <property type="match status" value="1"/>
</dbReference>
<reference evidence="3 4" key="1">
    <citation type="journal article" date="2017" name="Mol. Ecol.">
        <title>Comparative and population genomic landscape of Phellinus noxius: A hypervariable fungus causing root rot in trees.</title>
        <authorList>
            <person name="Chung C.L."/>
            <person name="Lee T.J."/>
            <person name="Akiba M."/>
            <person name="Lee H.H."/>
            <person name="Kuo T.H."/>
            <person name="Liu D."/>
            <person name="Ke H.M."/>
            <person name="Yokoi T."/>
            <person name="Roa M.B."/>
            <person name="Lu M.J."/>
            <person name="Chang Y.Y."/>
            <person name="Ann P.J."/>
            <person name="Tsai J.N."/>
            <person name="Chen C.Y."/>
            <person name="Tzean S.S."/>
            <person name="Ota Y."/>
            <person name="Hattori T."/>
            <person name="Sahashi N."/>
            <person name="Liou R.F."/>
            <person name="Kikuchi T."/>
            <person name="Tsai I.J."/>
        </authorList>
    </citation>
    <scope>NUCLEOTIDE SEQUENCE [LARGE SCALE GENOMIC DNA]</scope>
    <source>
        <strain evidence="3 4">FFPRI411160</strain>
    </source>
</reference>
<dbReference type="EMBL" id="NBII01000010">
    <property type="protein sequence ID" value="PAV15404.1"/>
    <property type="molecule type" value="Genomic_DNA"/>
</dbReference>
<evidence type="ECO:0000256" key="2">
    <source>
        <dbReference type="SAM" id="MobiDB-lite"/>
    </source>
</evidence>
<feature type="region of interest" description="Disordered" evidence="2">
    <location>
        <begin position="126"/>
        <end position="193"/>
    </location>
</feature>
<organism evidence="3 4">
    <name type="scientific">Pyrrhoderma noxium</name>
    <dbReference type="NCBI Taxonomy" id="2282107"/>
    <lineage>
        <taxon>Eukaryota</taxon>
        <taxon>Fungi</taxon>
        <taxon>Dikarya</taxon>
        <taxon>Basidiomycota</taxon>
        <taxon>Agaricomycotina</taxon>
        <taxon>Agaricomycetes</taxon>
        <taxon>Hymenochaetales</taxon>
        <taxon>Hymenochaetaceae</taxon>
        <taxon>Pyrrhoderma</taxon>
    </lineage>
</organism>
<dbReference type="InterPro" id="IPR007763">
    <property type="entry name" value="NDUFA12"/>
</dbReference>
<dbReference type="OrthoDB" id="10255576at2759"/>
<keyword evidence="4" id="KW-1185">Reference proteome</keyword>
<dbReference type="STRING" id="2282107.A0A286U7A1"/>
<protein>
    <submittedName>
        <fullName evidence="3">NADH ubiquinone oxidoreductase</fullName>
    </submittedName>
</protein>
<dbReference type="InParanoid" id="A0A286U7A1"/>
<feature type="compositionally biased region" description="Basic and acidic residues" evidence="2">
    <location>
        <begin position="162"/>
        <end position="173"/>
    </location>
</feature>
<dbReference type="GO" id="GO:0005739">
    <property type="term" value="C:mitochondrion"/>
    <property type="evidence" value="ECO:0007669"/>
    <property type="project" value="TreeGrafter"/>
</dbReference>
<evidence type="ECO:0000313" key="4">
    <source>
        <dbReference type="Proteomes" id="UP000217199"/>
    </source>
</evidence>
<dbReference type="GO" id="GO:0032981">
    <property type="term" value="P:mitochondrial respiratory chain complex I assembly"/>
    <property type="evidence" value="ECO:0007669"/>
    <property type="project" value="TreeGrafter"/>
</dbReference>
<comment type="similarity">
    <text evidence="1">Belongs to the complex I NDUFA12 subunit family.</text>
</comment>
<dbReference type="AlphaFoldDB" id="A0A286U7A1"/>
<dbReference type="InterPro" id="IPR052618">
    <property type="entry name" value="ComplexI_NDUFA12"/>
</dbReference>
<keyword evidence="3" id="KW-0830">Ubiquinone</keyword>
<evidence type="ECO:0000256" key="1">
    <source>
        <dbReference type="ARBA" id="ARBA00007355"/>
    </source>
</evidence>
<comment type="caution">
    <text evidence="3">The sequence shown here is derived from an EMBL/GenBank/DDBJ whole genome shotgun (WGS) entry which is preliminary data.</text>
</comment>
<name>A0A286U7A1_9AGAM</name>
<evidence type="ECO:0000313" key="3">
    <source>
        <dbReference type="EMBL" id="PAV15404.1"/>
    </source>
</evidence>
<gene>
    <name evidence="3" type="ORF">PNOK_0916700</name>
</gene>
<proteinExistence type="inferred from homology"/>
<sequence>MFKRIWNLISRPAGYVGKDLQGNYFYEYPSTTSDPRRTRRVVKYRGKTDMHEVINRSRELSVQWKAWLTHTRIHPPTLEELQMDMARRERLAHNVAVIEARVQAEREERLRLIASQHEQIYTEQTALSEQISESQVPDKNQKTSSLTEKNDAGRHSIVQTKKNQEKQYDHDPWVPRPASDEPQAWSPRAASRG</sequence>
<dbReference type="PANTHER" id="PTHR32470:SF2">
    <property type="entry name" value="NADH DEHYDROGENASE [UBIQUINONE] 1 ALPHA SUBCOMPLEX ASSEMBLY FACTOR 2"/>
    <property type="match status" value="1"/>
</dbReference>
<accession>A0A286U7A1</accession>
<feature type="compositionally biased region" description="Polar residues" evidence="2">
    <location>
        <begin position="126"/>
        <end position="147"/>
    </location>
</feature>
<dbReference type="Proteomes" id="UP000217199">
    <property type="component" value="Unassembled WGS sequence"/>
</dbReference>
<dbReference type="GO" id="GO:0045271">
    <property type="term" value="C:respiratory chain complex I"/>
    <property type="evidence" value="ECO:0007669"/>
    <property type="project" value="InterPro"/>
</dbReference>